<keyword evidence="3" id="KW-1185">Reference proteome</keyword>
<dbReference type="InterPro" id="IPR032675">
    <property type="entry name" value="LRR_dom_sf"/>
</dbReference>
<name>E1ZB30_CHLVA</name>
<dbReference type="GO" id="GO:0005930">
    <property type="term" value="C:axoneme"/>
    <property type="evidence" value="ECO:0007669"/>
    <property type="project" value="UniProtKB-SubCell"/>
</dbReference>
<dbReference type="SUPFAM" id="SSF52047">
    <property type="entry name" value="RNI-like"/>
    <property type="match status" value="1"/>
</dbReference>
<protein>
    <submittedName>
        <fullName evidence="2">Uncharacterized protein</fullName>
    </submittedName>
</protein>
<dbReference type="RefSeq" id="XP_005849055.1">
    <property type="nucleotide sequence ID" value="XM_005848993.1"/>
</dbReference>
<dbReference type="Proteomes" id="UP000008141">
    <property type="component" value="Unassembled WGS sequence"/>
</dbReference>
<dbReference type="EMBL" id="GL433840">
    <property type="protein sequence ID" value="EFN56953.1"/>
    <property type="molecule type" value="Genomic_DNA"/>
</dbReference>
<evidence type="ECO:0000313" key="3">
    <source>
        <dbReference type="Proteomes" id="UP000008141"/>
    </source>
</evidence>
<evidence type="ECO:0000313" key="2">
    <source>
        <dbReference type="EMBL" id="EFN56953.1"/>
    </source>
</evidence>
<dbReference type="InParanoid" id="E1ZB30"/>
<dbReference type="AlphaFoldDB" id="E1ZB30"/>
<proteinExistence type="predicted"/>
<comment type="subcellular location">
    <subcellularLocation>
        <location evidence="1">Cytoplasm</location>
        <location evidence="1">Cytoskeleton</location>
        <location evidence="1">Cilium axoneme</location>
    </subcellularLocation>
</comment>
<sequence length="200" mass="21685">MPTFLDKLPKLQALTLACKPEPGEYLARLTSLTLEPGVWSNILDLETMGGVPAASLASATGLRRLELNTTVDDDDLQEVLPCRLRNAHVLNELPGLTSLLLDEVGGTSLPPEGSYLSSLRSLKIRGFHTATLAPGLSAATGMTALSIVNPRMSVDVVWEQLATLLPRWPLLKEMLLHEHDDLNLLAVSMLAGDMLEDMHT</sequence>
<dbReference type="KEGG" id="cvr:CHLNCDRAFT_143511"/>
<gene>
    <name evidence="2" type="ORF">CHLNCDRAFT_143511</name>
</gene>
<accession>E1ZB30</accession>
<dbReference type="Gene3D" id="3.80.10.10">
    <property type="entry name" value="Ribonuclease Inhibitor"/>
    <property type="match status" value="1"/>
</dbReference>
<reference evidence="2 3" key="1">
    <citation type="journal article" date="2010" name="Plant Cell">
        <title>The Chlorella variabilis NC64A genome reveals adaptation to photosymbiosis, coevolution with viruses, and cryptic sex.</title>
        <authorList>
            <person name="Blanc G."/>
            <person name="Duncan G."/>
            <person name="Agarkova I."/>
            <person name="Borodovsky M."/>
            <person name="Gurnon J."/>
            <person name="Kuo A."/>
            <person name="Lindquist E."/>
            <person name="Lucas S."/>
            <person name="Pangilinan J."/>
            <person name="Polle J."/>
            <person name="Salamov A."/>
            <person name="Terry A."/>
            <person name="Yamada T."/>
            <person name="Dunigan D.D."/>
            <person name="Grigoriev I.V."/>
            <person name="Claverie J.M."/>
            <person name="Van Etten J.L."/>
        </authorList>
    </citation>
    <scope>NUCLEOTIDE SEQUENCE [LARGE SCALE GENOMIC DNA]</scope>
    <source>
        <strain evidence="2 3">NC64A</strain>
    </source>
</reference>
<organism evidence="3">
    <name type="scientific">Chlorella variabilis</name>
    <name type="common">Green alga</name>
    <dbReference type="NCBI Taxonomy" id="554065"/>
    <lineage>
        <taxon>Eukaryota</taxon>
        <taxon>Viridiplantae</taxon>
        <taxon>Chlorophyta</taxon>
        <taxon>core chlorophytes</taxon>
        <taxon>Trebouxiophyceae</taxon>
        <taxon>Chlorellales</taxon>
        <taxon>Chlorellaceae</taxon>
        <taxon>Chlorella clade</taxon>
        <taxon>Chlorella</taxon>
    </lineage>
</organism>
<evidence type="ECO:0000256" key="1">
    <source>
        <dbReference type="ARBA" id="ARBA00004430"/>
    </source>
</evidence>
<dbReference type="GeneID" id="17356522"/>